<dbReference type="InterPro" id="IPR025110">
    <property type="entry name" value="AMP-bd_C"/>
</dbReference>
<sequence>MFKRGLTMQRPLLLSGIIEHAAAQFGSTEIVSREADGTLWRYDYGRCTARARQLANALCRLGLAPGDAVATIAWNNHRHLEAYYAVSGSGMLMHTCNPRLPLAQLAYIINHAEDKAVMFDLSFAPLVKALAPSCPGVRHWILLGGSLPEEGMDGVFSYEALLKDESESYSWPAFDENTGAALCYTSGTTGNPKGVLYSHRAIVLNAMAECLPSALSLSPREVVLPVVPMFHINAWCIPYAAPIAGCKLVLPGAMLDGASLHGLMEGERVTTSAGVPTIWQSLVAHMQAHGLKLSTLRRTAVGGSALPRALIATLSEDYGIDVRQAWGMTETTGLATMSCLDLAQPGLSADERHAFIARQGRSVFGVECKVVDEQGNTLPRDGASQGELLVRGPWITASYFKSETPILVEGWFPTGDVATIAADGTVQIRDRTKDLIKSGGEWINSIELEAAAMDHPGVAMCAVIAVPSGRWGERPLMFIVPKPGVVADRDALMATLSARVIKSWLPDEIVFLDNLPVGGTGKVQKAELRRRYGGVYG</sequence>
<feature type="domain" description="AMP-binding enzyme C-terminal" evidence="2">
    <location>
        <begin position="447"/>
        <end position="522"/>
    </location>
</feature>
<dbReference type="PROSITE" id="PS00455">
    <property type="entry name" value="AMP_BINDING"/>
    <property type="match status" value="1"/>
</dbReference>
<protein>
    <submittedName>
        <fullName evidence="3">Long-chain-fatty-acid--CoA ligase</fullName>
        <ecNumber evidence="3">6.2.1.3</ecNumber>
    </submittedName>
</protein>
<dbReference type="NCBIfam" id="NF004837">
    <property type="entry name" value="PRK06187.1"/>
    <property type="match status" value="1"/>
</dbReference>
<dbReference type="InterPro" id="IPR050237">
    <property type="entry name" value="ATP-dep_AMP-bd_enzyme"/>
</dbReference>
<feature type="domain" description="AMP-dependent synthetase/ligase" evidence="1">
    <location>
        <begin position="19"/>
        <end position="400"/>
    </location>
</feature>
<dbReference type="SUPFAM" id="SSF56801">
    <property type="entry name" value="Acetyl-CoA synthetase-like"/>
    <property type="match status" value="1"/>
</dbReference>
<comment type="caution">
    <text evidence="3">The sequence shown here is derived from an EMBL/GenBank/DDBJ whole genome shotgun (WGS) entry which is preliminary data.</text>
</comment>
<dbReference type="InterPro" id="IPR042099">
    <property type="entry name" value="ANL_N_sf"/>
</dbReference>
<proteinExistence type="predicted"/>
<dbReference type="InterPro" id="IPR020845">
    <property type="entry name" value="AMP-binding_CS"/>
</dbReference>
<organism evidence="3">
    <name type="scientific">mine drainage metagenome</name>
    <dbReference type="NCBI Taxonomy" id="410659"/>
    <lineage>
        <taxon>unclassified sequences</taxon>
        <taxon>metagenomes</taxon>
        <taxon>ecological metagenomes</taxon>
    </lineage>
</organism>
<reference evidence="3" key="1">
    <citation type="submission" date="2016-10" db="EMBL/GenBank/DDBJ databases">
        <title>Sequence of Gallionella enrichment culture.</title>
        <authorList>
            <person name="Poehlein A."/>
            <person name="Muehling M."/>
            <person name="Daniel R."/>
        </authorList>
    </citation>
    <scope>NUCLEOTIDE SEQUENCE</scope>
</reference>
<dbReference type="GO" id="GO:0004467">
    <property type="term" value="F:long-chain fatty acid-CoA ligase activity"/>
    <property type="evidence" value="ECO:0007669"/>
    <property type="project" value="UniProtKB-EC"/>
</dbReference>
<dbReference type="EMBL" id="MLJW01000429">
    <property type="protein sequence ID" value="OIQ87305.1"/>
    <property type="molecule type" value="Genomic_DNA"/>
</dbReference>
<keyword evidence="3" id="KW-0436">Ligase</keyword>
<dbReference type="Gene3D" id="3.30.300.30">
    <property type="match status" value="1"/>
</dbReference>
<dbReference type="Pfam" id="PF00501">
    <property type="entry name" value="AMP-binding"/>
    <property type="match status" value="1"/>
</dbReference>
<dbReference type="Pfam" id="PF13193">
    <property type="entry name" value="AMP-binding_C"/>
    <property type="match status" value="1"/>
</dbReference>
<gene>
    <name evidence="3" type="ORF">GALL_308240</name>
</gene>
<dbReference type="CDD" id="cd12119">
    <property type="entry name" value="ttLC_FACS_AlkK_like"/>
    <property type="match status" value="1"/>
</dbReference>
<evidence type="ECO:0000313" key="3">
    <source>
        <dbReference type="EMBL" id="OIQ87305.1"/>
    </source>
</evidence>
<dbReference type="EC" id="6.2.1.3" evidence="3"/>
<dbReference type="AlphaFoldDB" id="A0A1J5QUG4"/>
<dbReference type="PANTHER" id="PTHR43767:SF11">
    <property type="entry name" value="MEDIUM-CHAIN-FATTY-ACID--COA LIGASE"/>
    <property type="match status" value="1"/>
</dbReference>
<dbReference type="InterPro" id="IPR000873">
    <property type="entry name" value="AMP-dep_synth/lig_dom"/>
</dbReference>
<dbReference type="PANTHER" id="PTHR43767">
    <property type="entry name" value="LONG-CHAIN-FATTY-ACID--COA LIGASE"/>
    <property type="match status" value="1"/>
</dbReference>
<dbReference type="InterPro" id="IPR045851">
    <property type="entry name" value="AMP-bd_C_sf"/>
</dbReference>
<accession>A0A1J5QUG4</accession>
<evidence type="ECO:0000259" key="1">
    <source>
        <dbReference type="Pfam" id="PF00501"/>
    </source>
</evidence>
<name>A0A1J5QUG4_9ZZZZ</name>
<dbReference type="Gene3D" id="3.40.50.12780">
    <property type="entry name" value="N-terminal domain of ligase-like"/>
    <property type="match status" value="1"/>
</dbReference>
<evidence type="ECO:0000259" key="2">
    <source>
        <dbReference type="Pfam" id="PF13193"/>
    </source>
</evidence>